<proteinExistence type="predicted"/>
<evidence type="ECO:0000313" key="1">
    <source>
        <dbReference type="EMBL" id="QAX77924.1"/>
    </source>
</evidence>
<accession>A0ABX5QXL2</accession>
<dbReference type="EMBL" id="CP032487">
    <property type="protein sequence ID" value="QAX77924.1"/>
    <property type="molecule type" value="Genomic_DNA"/>
</dbReference>
<keyword evidence="2" id="KW-1185">Reference proteome</keyword>
<reference evidence="2" key="1">
    <citation type="submission" date="2018-09" db="EMBL/GenBank/DDBJ databases">
        <title>Yersinia hibernicus sp. nov.</title>
        <authorList>
            <person name="Nguyen S.V."/>
            <person name="Mundanda D.M."/>
            <person name="Anes J."/>
            <person name="Fanning S."/>
        </authorList>
    </citation>
    <scope>NUCLEOTIDE SEQUENCE [LARGE SCALE GENOMIC DNA]</scope>
    <source>
        <strain evidence="2">CFS1934</strain>
    </source>
</reference>
<sequence length="61" mass="6941">MRDKKQPQDKGDLTVESDELREGKEIAVNAKRLPSKAAAIHKIIRMDGEKELERDSFALFS</sequence>
<gene>
    <name evidence="1" type="ORF">D5F51_04825</name>
</gene>
<dbReference type="Proteomes" id="UP000288804">
    <property type="component" value="Chromosome"/>
</dbReference>
<organism evidence="1 2">
    <name type="scientific">Yersinia hibernica</name>
    <dbReference type="NCBI Taxonomy" id="2339259"/>
    <lineage>
        <taxon>Bacteria</taxon>
        <taxon>Pseudomonadati</taxon>
        <taxon>Pseudomonadota</taxon>
        <taxon>Gammaproteobacteria</taxon>
        <taxon>Enterobacterales</taxon>
        <taxon>Yersiniaceae</taxon>
        <taxon>Yersinia</taxon>
    </lineage>
</organism>
<evidence type="ECO:0000313" key="2">
    <source>
        <dbReference type="Proteomes" id="UP000288804"/>
    </source>
</evidence>
<protein>
    <submittedName>
        <fullName evidence="1">Uncharacterized protein</fullName>
    </submittedName>
</protein>
<name>A0ABX5QXL2_9GAMM</name>